<accession>A0ABQ7JH23</accession>
<organism evidence="1 2">
    <name type="scientific">Linnemannia gamsii</name>
    <dbReference type="NCBI Taxonomy" id="64522"/>
    <lineage>
        <taxon>Eukaryota</taxon>
        <taxon>Fungi</taxon>
        <taxon>Fungi incertae sedis</taxon>
        <taxon>Mucoromycota</taxon>
        <taxon>Mortierellomycotina</taxon>
        <taxon>Mortierellomycetes</taxon>
        <taxon>Mortierellales</taxon>
        <taxon>Mortierellaceae</taxon>
        <taxon>Linnemannia</taxon>
    </lineage>
</organism>
<proteinExistence type="predicted"/>
<comment type="caution">
    <text evidence="1">The sequence shown here is derived from an EMBL/GenBank/DDBJ whole genome shotgun (WGS) entry which is preliminary data.</text>
</comment>
<sequence length="260" mass="30016">MAKSRLTSLSLNRVCFTHKGFTAILQNSPVLRKLSLSRVIVIHYDRAFELFKNSSVTSLHASLAEVCLPKPGPEWTPCLLHHFSLLEEWHLPAVDRSRDWGIDAYLRDELKACCPRLKTFRFDQMENTDKLSDLLFNCIWRPESCIFPFENLNERLTFSMVTHNSTLTQQHSYICHPHRQMRRCCGNGIGIPAPQVLPASQGLLRRGTCFGYGVRRETRMGSKDLRELRVQFKGLEDAQAMCECVQFVSLKRQRRAFDNV</sequence>
<feature type="non-terminal residue" evidence="1">
    <location>
        <position position="260"/>
    </location>
</feature>
<evidence type="ECO:0000313" key="1">
    <source>
        <dbReference type="EMBL" id="KAG0271233.1"/>
    </source>
</evidence>
<dbReference type="Gene3D" id="3.80.10.10">
    <property type="entry name" value="Ribonuclease Inhibitor"/>
    <property type="match status" value="1"/>
</dbReference>
<evidence type="ECO:0000313" key="2">
    <source>
        <dbReference type="Proteomes" id="UP001194696"/>
    </source>
</evidence>
<dbReference type="EMBL" id="JAAAIM010002825">
    <property type="protein sequence ID" value="KAG0271233.1"/>
    <property type="molecule type" value="Genomic_DNA"/>
</dbReference>
<dbReference type="InterPro" id="IPR032675">
    <property type="entry name" value="LRR_dom_sf"/>
</dbReference>
<dbReference type="SUPFAM" id="SSF52047">
    <property type="entry name" value="RNI-like"/>
    <property type="match status" value="1"/>
</dbReference>
<dbReference type="Proteomes" id="UP001194696">
    <property type="component" value="Unassembled WGS sequence"/>
</dbReference>
<gene>
    <name evidence="1" type="ORF">BGZ96_005923</name>
</gene>
<protein>
    <recommendedName>
        <fullName evidence="3">FBD domain-containing protein</fullName>
    </recommendedName>
</protein>
<name>A0ABQ7JH23_9FUNG</name>
<evidence type="ECO:0008006" key="3">
    <source>
        <dbReference type="Google" id="ProtNLM"/>
    </source>
</evidence>
<keyword evidence="2" id="KW-1185">Reference proteome</keyword>
<reference evidence="1 2" key="1">
    <citation type="journal article" date="2020" name="Fungal Divers.">
        <title>Resolving the Mortierellaceae phylogeny through synthesis of multi-gene phylogenetics and phylogenomics.</title>
        <authorList>
            <person name="Vandepol N."/>
            <person name="Liber J."/>
            <person name="Desiro A."/>
            <person name="Na H."/>
            <person name="Kennedy M."/>
            <person name="Barry K."/>
            <person name="Grigoriev I.V."/>
            <person name="Miller A.N."/>
            <person name="O'Donnell K."/>
            <person name="Stajich J.E."/>
            <person name="Bonito G."/>
        </authorList>
    </citation>
    <scope>NUCLEOTIDE SEQUENCE [LARGE SCALE GENOMIC DNA]</scope>
    <source>
        <strain evidence="1 2">AD045</strain>
    </source>
</reference>